<evidence type="ECO:0000256" key="1">
    <source>
        <dbReference type="SAM" id="MobiDB-lite"/>
    </source>
</evidence>
<proteinExistence type="predicted"/>
<evidence type="ECO:0000313" key="2">
    <source>
        <dbReference type="EMBL" id="KAG0312154.1"/>
    </source>
</evidence>
<sequence length="126" mass="13552">MPPSKKSTPSRNAKGAPRSSPFSKSGKVTKDGPGSNNKKSLTTLSKPNHARNKHMNTNLTSELDSLLGDLNSQLQRKKTKRDARTGAADPDPASEAEKRLNEAQARHESLQNDMMSALDGISSLGK</sequence>
<accession>A0A9P6R7Y6</accession>
<keyword evidence="3" id="KW-1185">Reference proteome</keyword>
<dbReference type="AlphaFoldDB" id="A0A9P6R7Y6"/>
<feature type="compositionally biased region" description="Polar residues" evidence="1">
    <location>
        <begin position="1"/>
        <end position="11"/>
    </location>
</feature>
<comment type="caution">
    <text evidence="2">The sequence shown here is derived from an EMBL/GenBank/DDBJ whole genome shotgun (WGS) entry which is preliminary data.</text>
</comment>
<dbReference type="Proteomes" id="UP000738325">
    <property type="component" value="Unassembled WGS sequence"/>
</dbReference>
<evidence type="ECO:0000313" key="3">
    <source>
        <dbReference type="Proteomes" id="UP000738325"/>
    </source>
</evidence>
<dbReference type="EMBL" id="JAAAIP010000836">
    <property type="protein sequence ID" value="KAG0312154.1"/>
    <property type="molecule type" value="Genomic_DNA"/>
</dbReference>
<feature type="compositionally biased region" description="Basic and acidic residues" evidence="1">
    <location>
        <begin position="95"/>
        <end position="110"/>
    </location>
</feature>
<feature type="region of interest" description="Disordered" evidence="1">
    <location>
        <begin position="1"/>
        <end position="126"/>
    </location>
</feature>
<protein>
    <submittedName>
        <fullName evidence="2">Uncharacterized protein</fullName>
    </submittedName>
</protein>
<feature type="compositionally biased region" description="Polar residues" evidence="1">
    <location>
        <begin position="34"/>
        <end position="46"/>
    </location>
</feature>
<reference evidence="2" key="1">
    <citation type="journal article" date="2020" name="Fungal Divers.">
        <title>Resolving the Mortierellaceae phylogeny through synthesis of multi-gene phylogenetics and phylogenomics.</title>
        <authorList>
            <person name="Vandepol N."/>
            <person name="Liber J."/>
            <person name="Desiro A."/>
            <person name="Na H."/>
            <person name="Kennedy M."/>
            <person name="Barry K."/>
            <person name="Grigoriev I.V."/>
            <person name="Miller A.N."/>
            <person name="O'Donnell K."/>
            <person name="Stajich J.E."/>
            <person name="Bonito G."/>
        </authorList>
    </citation>
    <scope>NUCLEOTIDE SEQUENCE</scope>
    <source>
        <strain evidence="2">REB-010B</strain>
    </source>
</reference>
<gene>
    <name evidence="2" type="ORF">BGZ99_009665</name>
</gene>
<organism evidence="2 3">
    <name type="scientific">Dissophora globulifera</name>
    <dbReference type="NCBI Taxonomy" id="979702"/>
    <lineage>
        <taxon>Eukaryota</taxon>
        <taxon>Fungi</taxon>
        <taxon>Fungi incertae sedis</taxon>
        <taxon>Mucoromycota</taxon>
        <taxon>Mortierellomycotina</taxon>
        <taxon>Mortierellomycetes</taxon>
        <taxon>Mortierellales</taxon>
        <taxon>Mortierellaceae</taxon>
        <taxon>Dissophora</taxon>
    </lineage>
</organism>
<name>A0A9P6R7Y6_9FUNG</name>
<dbReference type="OrthoDB" id="2389884at2759"/>